<protein>
    <submittedName>
        <fullName evidence="2">Uncharacterized protein</fullName>
    </submittedName>
</protein>
<organism evidence="2 3">
    <name type="scientific">Bdellovibrio bacteriovorus</name>
    <dbReference type="NCBI Taxonomy" id="959"/>
    <lineage>
        <taxon>Bacteria</taxon>
        <taxon>Pseudomonadati</taxon>
        <taxon>Bdellovibrionota</taxon>
        <taxon>Bdellovibrionia</taxon>
        <taxon>Bdellovibrionales</taxon>
        <taxon>Pseudobdellovibrionaceae</taxon>
        <taxon>Bdellovibrio</taxon>
    </lineage>
</organism>
<dbReference type="Proteomes" id="UP000075320">
    <property type="component" value="Unassembled WGS sequence"/>
</dbReference>
<dbReference type="EMBL" id="LUKE01000001">
    <property type="protein sequence ID" value="KYG66510.1"/>
    <property type="molecule type" value="Genomic_DNA"/>
</dbReference>
<sequence length="180" mass="20738">MKVFRLLIICMLFESLAFAKATEILPAPILEIQAIQMKQGVCETRWPELSENYGIKKVTLDEGATLWLVPCAYWSANLAWSVFVTIKESSHPDGFLTKAIRFVNYHPYEGIVARDVIHNIDWDSANQVLRSQYYMNGSSLCGSRAEFKWHPGYQTFQVKTLLKKDDCRDPEESWKPVFNP</sequence>
<keyword evidence="3" id="KW-1185">Reference proteome</keyword>
<feature type="signal peptide" evidence="1">
    <location>
        <begin position="1"/>
        <end position="19"/>
    </location>
</feature>
<gene>
    <name evidence="2" type="ORF">AZI86_05545</name>
</gene>
<reference evidence="2 3" key="1">
    <citation type="submission" date="2016-03" db="EMBL/GenBank/DDBJ databases">
        <authorList>
            <person name="Ploux O."/>
        </authorList>
    </citation>
    <scope>NUCLEOTIDE SEQUENCE [LARGE SCALE GENOMIC DNA]</scope>
    <source>
        <strain evidence="2 3">R0</strain>
    </source>
</reference>
<dbReference type="AlphaFoldDB" id="A0A150WQ06"/>
<name>A0A150WQ06_BDEBC</name>
<dbReference type="InterPro" id="IPR009560">
    <property type="entry name" value="DUF1176"/>
</dbReference>
<dbReference type="Pfam" id="PF06674">
    <property type="entry name" value="DUF1176"/>
    <property type="match status" value="1"/>
</dbReference>
<feature type="chain" id="PRO_5007573434" evidence="1">
    <location>
        <begin position="20"/>
        <end position="180"/>
    </location>
</feature>
<evidence type="ECO:0000313" key="3">
    <source>
        <dbReference type="Proteomes" id="UP000075320"/>
    </source>
</evidence>
<comment type="caution">
    <text evidence="2">The sequence shown here is derived from an EMBL/GenBank/DDBJ whole genome shotgun (WGS) entry which is preliminary data.</text>
</comment>
<proteinExistence type="predicted"/>
<dbReference type="RefSeq" id="WP_061834074.1">
    <property type="nucleotide sequence ID" value="NZ_LUKE01000001.1"/>
</dbReference>
<accession>A0A150WQ06</accession>
<keyword evidence="1" id="KW-0732">Signal</keyword>
<evidence type="ECO:0000256" key="1">
    <source>
        <dbReference type="SAM" id="SignalP"/>
    </source>
</evidence>
<evidence type="ECO:0000313" key="2">
    <source>
        <dbReference type="EMBL" id="KYG66510.1"/>
    </source>
</evidence>